<dbReference type="Proteomes" id="UP001165678">
    <property type="component" value="Unassembled WGS sequence"/>
</dbReference>
<dbReference type="Pfam" id="PF03466">
    <property type="entry name" value="LysR_substrate"/>
    <property type="match status" value="1"/>
</dbReference>
<dbReference type="PANTHER" id="PTHR30537">
    <property type="entry name" value="HTH-TYPE TRANSCRIPTIONAL REGULATOR"/>
    <property type="match status" value="1"/>
</dbReference>
<comment type="similarity">
    <text evidence="1">Belongs to the LysR transcriptional regulatory family.</text>
</comment>
<evidence type="ECO:0000256" key="3">
    <source>
        <dbReference type="ARBA" id="ARBA00023125"/>
    </source>
</evidence>
<dbReference type="InterPro" id="IPR000847">
    <property type="entry name" value="LysR_HTH_N"/>
</dbReference>
<sequence>MPSLPPLNALRAFEATVRLGSVKAASDALHVTHGAVSRHLKTLEAHFGCALLVRAGRGLRPSAEGIRLYEGVHRGLTQLQESCDQLSLEQTTRPLVLRCPGSFLARWLIPRWEALKADVPDIDVQVAHQEDAASPAHRPQETSLLFIDTLPEDARISPLQAECIGPVTTPALGEQWQKVPASALSGTPLLYTASRPSAWPQWASACGVDPDSLVYGQGFEHLYYLLEAATSGIGMAIAPRLLVEDDLRAGRLVAPWGFVETPGQLVLWSGDQVPAARHDALTHWFRAALSSQ</sequence>
<reference evidence="6" key="1">
    <citation type="submission" date="2022-11" db="EMBL/GenBank/DDBJ databases">
        <title>Larsenimonas rhizosphaerae sp. nov., isolated from a tidal mudflat.</title>
        <authorList>
            <person name="Lee S.D."/>
            <person name="Kim I.S."/>
        </authorList>
    </citation>
    <scope>NUCLEOTIDE SEQUENCE</scope>
    <source>
        <strain evidence="6">GH2-1</strain>
    </source>
</reference>
<dbReference type="Gene3D" id="3.40.190.10">
    <property type="entry name" value="Periplasmic binding protein-like II"/>
    <property type="match status" value="2"/>
</dbReference>
<dbReference type="PANTHER" id="PTHR30537:SF74">
    <property type="entry name" value="HTH-TYPE TRANSCRIPTIONAL REGULATOR TRPI"/>
    <property type="match status" value="1"/>
</dbReference>
<dbReference type="Gene3D" id="1.10.10.10">
    <property type="entry name" value="Winged helix-like DNA-binding domain superfamily/Winged helix DNA-binding domain"/>
    <property type="match status" value="1"/>
</dbReference>
<dbReference type="EMBL" id="JAPIVE010000002">
    <property type="protein sequence ID" value="MCX2524500.1"/>
    <property type="molecule type" value="Genomic_DNA"/>
</dbReference>
<dbReference type="AlphaFoldDB" id="A0AA41ZH74"/>
<dbReference type="FunFam" id="3.40.190.10:FF:000017">
    <property type="entry name" value="Glycine cleavage system transcriptional activator"/>
    <property type="match status" value="1"/>
</dbReference>
<dbReference type="Pfam" id="PF00126">
    <property type="entry name" value="HTH_1"/>
    <property type="match status" value="1"/>
</dbReference>
<dbReference type="SUPFAM" id="SSF46785">
    <property type="entry name" value="Winged helix' DNA-binding domain"/>
    <property type="match status" value="1"/>
</dbReference>
<dbReference type="InterPro" id="IPR058163">
    <property type="entry name" value="LysR-type_TF_proteobact-type"/>
</dbReference>
<comment type="caution">
    <text evidence="6">The sequence shown here is derived from an EMBL/GenBank/DDBJ whole genome shotgun (WGS) entry which is preliminary data.</text>
</comment>
<evidence type="ECO:0000256" key="4">
    <source>
        <dbReference type="ARBA" id="ARBA00023163"/>
    </source>
</evidence>
<keyword evidence="2" id="KW-0805">Transcription regulation</keyword>
<evidence type="ECO:0000313" key="7">
    <source>
        <dbReference type="Proteomes" id="UP001165678"/>
    </source>
</evidence>
<evidence type="ECO:0000256" key="2">
    <source>
        <dbReference type="ARBA" id="ARBA00023015"/>
    </source>
</evidence>
<dbReference type="InterPro" id="IPR036390">
    <property type="entry name" value="WH_DNA-bd_sf"/>
</dbReference>
<gene>
    <name evidence="6" type="ORF">OQ287_09615</name>
</gene>
<dbReference type="SUPFAM" id="SSF53850">
    <property type="entry name" value="Periplasmic binding protein-like II"/>
    <property type="match status" value="1"/>
</dbReference>
<dbReference type="InterPro" id="IPR036388">
    <property type="entry name" value="WH-like_DNA-bd_sf"/>
</dbReference>
<keyword evidence="7" id="KW-1185">Reference proteome</keyword>
<dbReference type="PROSITE" id="PS50931">
    <property type="entry name" value="HTH_LYSR"/>
    <property type="match status" value="1"/>
</dbReference>
<evidence type="ECO:0000259" key="5">
    <source>
        <dbReference type="PROSITE" id="PS50931"/>
    </source>
</evidence>
<accession>A0AA41ZH74</accession>
<keyword evidence="3" id="KW-0238">DNA-binding</keyword>
<dbReference type="GO" id="GO:0003700">
    <property type="term" value="F:DNA-binding transcription factor activity"/>
    <property type="evidence" value="ECO:0007669"/>
    <property type="project" value="InterPro"/>
</dbReference>
<name>A0AA41ZH74_9GAMM</name>
<proteinExistence type="inferred from homology"/>
<keyword evidence="4" id="KW-0804">Transcription</keyword>
<protein>
    <submittedName>
        <fullName evidence="6">LysR family transcriptional regulator</fullName>
    </submittedName>
</protein>
<organism evidence="6 7">
    <name type="scientific">Larsenimonas rhizosphaerae</name>
    <dbReference type="NCBI Taxonomy" id="2944682"/>
    <lineage>
        <taxon>Bacteria</taxon>
        <taxon>Pseudomonadati</taxon>
        <taxon>Pseudomonadota</taxon>
        <taxon>Gammaproteobacteria</taxon>
        <taxon>Oceanospirillales</taxon>
        <taxon>Halomonadaceae</taxon>
        <taxon>Larsenimonas</taxon>
    </lineage>
</organism>
<dbReference type="GO" id="GO:0006351">
    <property type="term" value="P:DNA-templated transcription"/>
    <property type="evidence" value="ECO:0007669"/>
    <property type="project" value="TreeGrafter"/>
</dbReference>
<evidence type="ECO:0000256" key="1">
    <source>
        <dbReference type="ARBA" id="ARBA00009437"/>
    </source>
</evidence>
<dbReference type="RefSeq" id="WP_250935578.1">
    <property type="nucleotide sequence ID" value="NZ_JAMLJK010000001.1"/>
</dbReference>
<evidence type="ECO:0000313" key="6">
    <source>
        <dbReference type="EMBL" id="MCX2524500.1"/>
    </source>
</evidence>
<dbReference type="InterPro" id="IPR005119">
    <property type="entry name" value="LysR_subst-bd"/>
</dbReference>
<feature type="domain" description="HTH lysR-type" evidence="5">
    <location>
        <begin position="5"/>
        <end position="62"/>
    </location>
</feature>
<dbReference type="GO" id="GO:0043565">
    <property type="term" value="F:sequence-specific DNA binding"/>
    <property type="evidence" value="ECO:0007669"/>
    <property type="project" value="TreeGrafter"/>
</dbReference>